<dbReference type="AlphaFoldDB" id="A0A5N6GH89"/>
<gene>
    <name evidence="1" type="ORF">BDV35DRAFT_373225</name>
</gene>
<evidence type="ECO:0000313" key="1">
    <source>
        <dbReference type="EMBL" id="KAB8240539.1"/>
    </source>
</evidence>
<accession>A0A5N6GH89</accession>
<sequence length="94" mass="10946">MQRAYLEKSSANNFSVVSPCADRDLQSPIYDPWQIVEQVATFDDAYYMIRRTIRCPLDVYPSGENVLFEEKWVSLGVMEKSELGMGLLNDWYVR</sequence>
<protein>
    <submittedName>
        <fullName evidence="1">Uncharacterized protein</fullName>
    </submittedName>
</protein>
<organism evidence="1">
    <name type="scientific">Aspergillus flavus</name>
    <dbReference type="NCBI Taxonomy" id="5059"/>
    <lineage>
        <taxon>Eukaryota</taxon>
        <taxon>Fungi</taxon>
        <taxon>Dikarya</taxon>
        <taxon>Ascomycota</taxon>
        <taxon>Pezizomycotina</taxon>
        <taxon>Eurotiomycetes</taxon>
        <taxon>Eurotiomycetidae</taxon>
        <taxon>Eurotiales</taxon>
        <taxon>Aspergillaceae</taxon>
        <taxon>Aspergillus</taxon>
        <taxon>Aspergillus subgen. Circumdati</taxon>
    </lineage>
</organism>
<reference evidence="1" key="1">
    <citation type="submission" date="2019-04" db="EMBL/GenBank/DDBJ databases">
        <title>Friends and foes A comparative genomics study of 23 Aspergillus species from section Flavi.</title>
        <authorList>
            <consortium name="DOE Joint Genome Institute"/>
            <person name="Kjaerbolling I."/>
            <person name="Vesth T."/>
            <person name="Frisvad J.C."/>
            <person name="Nybo J.L."/>
            <person name="Theobald S."/>
            <person name="Kildgaard S."/>
            <person name="Isbrandt T."/>
            <person name="Kuo A."/>
            <person name="Sato A."/>
            <person name="Lyhne E.K."/>
            <person name="Kogle M.E."/>
            <person name="Wiebenga A."/>
            <person name="Kun R.S."/>
            <person name="Lubbers R.J."/>
            <person name="Makela M.R."/>
            <person name="Barry K."/>
            <person name="Chovatia M."/>
            <person name="Clum A."/>
            <person name="Daum C."/>
            <person name="Haridas S."/>
            <person name="He G."/>
            <person name="LaButti K."/>
            <person name="Lipzen A."/>
            <person name="Mondo S."/>
            <person name="Riley R."/>
            <person name="Salamov A."/>
            <person name="Simmons B.A."/>
            <person name="Magnuson J.K."/>
            <person name="Henrissat B."/>
            <person name="Mortensen U.H."/>
            <person name="Larsen T.O."/>
            <person name="Devries R.P."/>
            <person name="Grigoriev I.V."/>
            <person name="Machida M."/>
            <person name="Baker S.E."/>
            <person name="Andersen M.R."/>
        </authorList>
    </citation>
    <scope>NUCLEOTIDE SEQUENCE [LARGE SCALE GENOMIC DNA]</scope>
    <source>
        <strain evidence="1">CBS 121.62</strain>
    </source>
</reference>
<name>A0A5N6GH89_ASPFL</name>
<dbReference type="EMBL" id="ML734733">
    <property type="protein sequence ID" value="KAB8240539.1"/>
    <property type="molecule type" value="Genomic_DNA"/>
</dbReference>
<proteinExistence type="predicted"/>
<dbReference type="Proteomes" id="UP000325434">
    <property type="component" value="Unassembled WGS sequence"/>
</dbReference>